<keyword evidence="1" id="KW-1133">Transmembrane helix</keyword>
<proteinExistence type="predicted"/>
<name>A0A2H0YV95_9BACT</name>
<dbReference type="Proteomes" id="UP000231542">
    <property type="component" value="Unassembled WGS sequence"/>
</dbReference>
<gene>
    <name evidence="2" type="ORF">COT24_03540</name>
</gene>
<evidence type="ECO:0000256" key="1">
    <source>
        <dbReference type="SAM" id="Phobius"/>
    </source>
</evidence>
<organism evidence="2 3">
    <name type="scientific">Candidatus Kerfeldbacteria bacterium CG08_land_8_20_14_0_20_40_16</name>
    <dbReference type="NCBI Taxonomy" id="2014244"/>
    <lineage>
        <taxon>Bacteria</taxon>
        <taxon>Candidatus Kerfeldiibacteriota</taxon>
    </lineage>
</organism>
<accession>A0A2H0YV95</accession>
<dbReference type="EMBL" id="PEXU01000043">
    <property type="protein sequence ID" value="PIS42418.1"/>
    <property type="molecule type" value="Genomic_DNA"/>
</dbReference>
<protein>
    <recommendedName>
        <fullName evidence="4">DUF4367 domain-containing protein</fullName>
    </recommendedName>
</protein>
<feature type="transmembrane region" description="Helical" evidence="1">
    <location>
        <begin position="12"/>
        <end position="28"/>
    </location>
</feature>
<dbReference type="AlphaFoldDB" id="A0A2H0YV95"/>
<keyword evidence="1" id="KW-0472">Membrane</keyword>
<sequence length="182" mass="20343">MVDKNKKTGIPFIIFLVVVTAFLSYWFLKQKEEISQESELPGIVNLNQSQTVVNNSNSEIADSTVPETDSFQNSDYHFKVTNTTGDEIKEIPSGNIYTVYFNEDKISVLDETSEGVIRNSVSLVTENEISVSGQTGARIKGESTKDGSEVNLILVKNGGWLYQFQGSDSFLDRMIKDFTFTN</sequence>
<comment type="caution">
    <text evidence="2">The sequence shown here is derived from an EMBL/GenBank/DDBJ whole genome shotgun (WGS) entry which is preliminary data.</text>
</comment>
<reference evidence="2 3" key="1">
    <citation type="submission" date="2017-09" db="EMBL/GenBank/DDBJ databases">
        <title>Depth-based differentiation of microbial function through sediment-hosted aquifers and enrichment of novel symbionts in the deep terrestrial subsurface.</title>
        <authorList>
            <person name="Probst A.J."/>
            <person name="Ladd B."/>
            <person name="Jarett J.K."/>
            <person name="Geller-Mcgrath D.E."/>
            <person name="Sieber C.M."/>
            <person name="Emerson J.B."/>
            <person name="Anantharaman K."/>
            <person name="Thomas B.C."/>
            <person name="Malmstrom R."/>
            <person name="Stieglmeier M."/>
            <person name="Klingl A."/>
            <person name="Woyke T."/>
            <person name="Ryan C.M."/>
            <person name="Banfield J.F."/>
        </authorList>
    </citation>
    <scope>NUCLEOTIDE SEQUENCE [LARGE SCALE GENOMIC DNA]</scope>
    <source>
        <strain evidence="2">CG08_land_8_20_14_0_20_40_16</strain>
    </source>
</reference>
<evidence type="ECO:0008006" key="4">
    <source>
        <dbReference type="Google" id="ProtNLM"/>
    </source>
</evidence>
<evidence type="ECO:0000313" key="3">
    <source>
        <dbReference type="Proteomes" id="UP000231542"/>
    </source>
</evidence>
<keyword evidence="1" id="KW-0812">Transmembrane</keyword>
<evidence type="ECO:0000313" key="2">
    <source>
        <dbReference type="EMBL" id="PIS42418.1"/>
    </source>
</evidence>